<dbReference type="EMBL" id="BK032742">
    <property type="protein sequence ID" value="DAF57873.1"/>
    <property type="molecule type" value="Genomic_DNA"/>
</dbReference>
<dbReference type="Gene3D" id="2.40.30.200">
    <property type="match status" value="1"/>
</dbReference>
<dbReference type="NCBIfam" id="TIGR01633">
    <property type="entry name" value="phi3626_gp14_N"/>
    <property type="match status" value="1"/>
</dbReference>
<name>A0A8S5T3P6_9CAUD</name>
<dbReference type="InterPro" id="IPR006520">
    <property type="entry name" value="Dit_BPSPP_N"/>
</dbReference>
<sequence length="508" mass="57358">MYAFVNTVNSGIVGTNLPTEAMSYNGVYLENEIDGYRTLSVTGRELMESEVTDQEIDGMDGSYYRYKTIPARTITVKYQLRARGSREFRDAFNKMNKLLSGEQVKVIFNDESDKYFIGTKTSNTQVDGGSNNVIGEIEIYCSDPRKYSTTEKEFTATDGVLNIVNEGTVPVSVDYDITTTSETGYIGLVSEEGIMQYGKIEELDGETYKQGEWLASIDDFYKCSDDIGGTDVMHPSYGTNGTLAEHTWFDKKFIGLGSVGTKKGNANGGLRTLVLPADSSGDASGAKNFYCWFHLCFYAGLMGQTGEMCINFLTEDDKFICGCNWYKTDAIGNTGHYEIWANGKVLKNWQFTTSHLQAQNPFYYKWGSCDVLKEGANIRFFFWARYYNFYIPEIENMKCAKIQIAFKQWGDRSGNKVMSMMGFDVIDFEKMNVEKWKDIPNRYPNDTNITIDGKSSHVYVNGMTRPEDEVLGTQYFKAPVGASEVKVTCSEWTKSQPIVKAKIREAWL</sequence>
<organism evidence="2">
    <name type="scientific">Siphoviridae sp. ctaA31</name>
    <dbReference type="NCBI Taxonomy" id="2827894"/>
    <lineage>
        <taxon>Viruses</taxon>
        <taxon>Duplodnaviria</taxon>
        <taxon>Heunggongvirae</taxon>
        <taxon>Uroviricota</taxon>
        <taxon>Caudoviricetes</taxon>
    </lineage>
</organism>
<evidence type="ECO:0000313" key="2">
    <source>
        <dbReference type="EMBL" id="DAF57873.1"/>
    </source>
</evidence>
<evidence type="ECO:0000259" key="1">
    <source>
        <dbReference type="Pfam" id="PF05709"/>
    </source>
</evidence>
<dbReference type="InterPro" id="IPR008841">
    <property type="entry name" value="Siphovirus-type_tail_N"/>
</dbReference>
<feature type="domain" description="Siphovirus-type tail component RIFT-related" evidence="1">
    <location>
        <begin position="42"/>
        <end position="141"/>
    </location>
</feature>
<dbReference type="Pfam" id="PF05709">
    <property type="entry name" value="Sipho_tail"/>
    <property type="match status" value="1"/>
</dbReference>
<accession>A0A8S5T3P6</accession>
<protein>
    <submittedName>
        <fullName evidence="2">Distal tail protein</fullName>
    </submittedName>
</protein>
<reference evidence="2" key="1">
    <citation type="journal article" date="2021" name="Proc. Natl. Acad. Sci. U.S.A.">
        <title>A Catalog of Tens of Thousands of Viruses from Human Metagenomes Reveals Hidden Associations with Chronic Diseases.</title>
        <authorList>
            <person name="Tisza M.J."/>
            <person name="Buck C.B."/>
        </authorList>
    </citation>
    <scope>NUCLEOTIDE SEQUENCE</scope>
    <source>
        <strain evidence="2">CtaA31</strain>
    </source>
</reference>
<proteinExistence type="predicted"/>